<evidence type="ECO:0000313" key="5">
    <source>
        <dbReference type="EMBL" id="EGX88994.1"/>
    </source>
</evidence>
<evidence type="ECO:0000256" key="3">
    <source>
        <dbReference type="SAM" id="MobiDB-lite"/>
    </source>
</evidence>
<dbReference type="RefSeq" id="XP_006674239.1">
    <property type="nucleotide sequence ID" value="XM_006674176.1"/>
</dbReference>
<keyword evidence="2 5" id="KW-0436">Ligase</keyword>
<dbReference type="AlphaFoldDB" id="G3JSZ8"/>
<dbReference type="InParanoid" id="G3JSZ8"/>
<reference evidence="5 6" key="1">
    <citation type="journal article" date="2011" name="Genome Biol.">
        <title>Genome sequence of the insect pathogenic fungus Cordyceps militaris, a valued traditional Chinese medicine.</title>
        <authorList>
            <person name="Zheng P."/>
            <person name="Xia Y."/>
            <person name="Xiao G."/>
            <person name="Xiong C."/>
            <person name="Hu X."/>
            <person name="Zhang S."/>
            <person name="Zheng H."/>
            <person name="Huang Y."/>
            <person name="Zhou Y."/>
            <person name="Wang S."/>
            <person name="Zhao G.P."/>
            <person name="Liu X."/>
            <person name="St Leger R.J."/>
            <person name="Wang C."/>
        </authorList>
    </citation>
    <scope>NUCLEOTIDE SEQUENCE [LARGE SCALE GENOMIC DNA]</scope>
    <source>
        <strain evidence="5 6">CM01</strain>
    </source>
</reference>
<dbReference type="SUPFAM" id="SSF56801">
    <property type="entry name" value="Acetyl-CoA synthetase-like"/>
    <property type="match status" value="1"/>
</dbReference>
<name>G3JSZ8_CORMM</name>
<dbReference type="InterPro" id="IPR045851">
    <property type="entry name" value="AMP-bd_C_sf"/>
</dbReference>
<dbReference type="Gene3D" id="3.40.50.12780">
    <property type="entry name" value="N-terminal domain of ligase-like"/>
    <property type="match status" value="1"/>
</dbReference>
<protein>
    <submittedName>
        <fullName evidence="5">AMP dependent CoA ligase, putative</fullName>
    </submittedName>
</protein>
<dbReference type="OMA" id="ADCLTWS"/>
<dbReference type="GeneID" id="18171045"/>
<dbReference type="HOGENOM" id="CLU_000022_72_0_1"/>
<dbReference type="GO" id="GO:0016405">
    <property type="term" value="F:CoA-ligase activity"/>
    <property type="evidence" value="ECO:0007669"/>
    <property type="project" value="TreeGrafter"/>
</dbReference>
<keyword evidence="6" id="KW-1185">Reference proteome</keyword>
<organism evidence="5 6">
    <name type="scientific">Cordyceps militaris (strain CM01)</name>
    <name type="common">Caterpillar fungus</name>
    <dbReference type="NCBI Taxonomy" id="983644"/>
    <lineage>
        <taxon>Eukaryota</taxon>
        <taxon>Fungi</taxon>
        <taxon>Dikarya</taxon>
        <taxon>Ascomycota</taxon>
        <taxon>Pezizomycotina</taxon>
        <taxon>Sordariomycetes</taxon>
        <taxon>Hypocreomycetidae</taxon>
        <taxon>Hypocreales</taxon>
        <taxon>Cordycipitaceae</taxon>
        <taxon>Cordyceps</taxon>
    </lineage>
</organism>
<dbReference type="Proteomes" id="UP000001610">
    <property type="component" value="Unassembled WGS sequence"/>
</dbReference>
<dbReference type="STRING" id="983644.G3JSZ8"/>
<dbReference type="VEuPathDB" id="FungiDB:CCM_09041"/>
<gene>
    <name evidence="5" type="ORF">CCM_09041</name>
</gene>
<proteinExistence type="inferred from homology"/>
<dbReference type="Pfam" id="PF00501">
    <property type="entry name" value="AMP-binding"/>
    <property type="match status" value="1"/>
</dbReference>
<dbReference type="InterPro" id="IPR042099">
    <property type="entry name" value="ANL_N_sf"/>
</dbReference>
<sequence>MYTEWIRPRVASAEILGLRRASSVNGRVIDAAAPASPTKMRSVVSSSPQESLSELDGGPPRPLSGNSAWSLLQRGIDLSPNGPALVVAHQQGDHLQGLVGRSAPSADCLTWSYMQLMRGTARLGSVFERHQVQPRSTVLHLIPSCSEWALLVWVAALKCYTTAGLPQALLEPASEAELRRYLKILAPSCIVVESECEVARMDELRDQSQQPFLGLCMGQLTTPRRGWLSFGGIAEESWAGDENVMEANPVSDSLDRIVLTAFTSGTSGEPKCVQKSVRALLAATRTQSRTANHEKPINIPATAVISSNTLTLAHGLIYLCWHNAGLLVIPSGEFSAEATLHAIEKHKISLVGYMPWAIRAIVRHPEFSQEKIKFLRHVFITGTLATAAELAELQQAIPGGFVYPMWGMSEATGVLGWSVYPKKAPTHLGVPSCGTAMPGARIRVVDEDGRVVRRGVAGELHVGGDVVFDKYVGIIPERDTFYENESGRWFRTGDAAVLDDAGHVYILGRVQDAIKCAGLWLHPATMENTLIEHFKEEVRVTGVPSADGGEQPYAVFETTDVAKDVAASDVNSLVRAIGPDYRIDGVVCLEQLGMSKFPKTLSRVALRVCRRNGRKARDPDNGNGCCIRRLYRTVLLQAGDPAANMLYRASRDETRQAPKNDDTSIFYALPLLLVYYGG</sequence>
<dbReference type="PANTHER" id="PTHR24096:SF149">
    <property type="entry name" value="AMP-BINDING DOMAIN-CONTAINING PROTEIN-RELATED"/>
    <property type="match status" value="1"/>
</dbReference>
<accession>G3JSZ8</accession>
<comment type="similarity">
    <text evidence="1">Belongs to the ATP-dependent AMP-binding enzyme family.</text>
</comment>
<dbReference type="Gene3D" id="3.30.300.30">
    <property type="match status" value="1"/>
</dbReference>
<dbReference type="PANTHER" id="PTHR24096">
    <property type="entry name" value="LONG-CHAIN-FATTY-ACID--COA LIGASE"/>
    <property type="match status" value="1"/>
</dbReference>
<evidence type="ECO:0000313" key="6">
    <source>
        <dbReference type="Proteomes" id="UP000001610"/>
    </source>
</evidence>
<dbReference type="EMBL" id="JH126405">
    <property type="protein sequence ID" value="EGX88994.1"/>
    <property type="molecule type" value="Genomic_DNA"/>
</dbReference>
<feature type="compositionally biased region" description="Low complexity" evidence="3">
    <location>
        <begin position="42"/>
        <end position="55"/>
    </location>
</feature>
<evidence type="ECO:0000259" key="4">
    <source>
        <dbReference type="Pfam" id="PF00501"/>
    </source>
</evidence>
<feature type="domain" description="AMP-dependent synthetase/ligase" evidence="4">
    <location>
        <begin position="108"/>
        <end position="471"/>
    </location>
</feature>
<dbReference type="eggNOG" id="KOG1176">
    <property type="taxonomic scope" value="Eukaryota"/>
</dbReference>
<feature type="region of interest" description="Disordered" evidence="3">
    <location>
        <begin position="35"/>
        <end position="61"/>
    </location>
</feature>
<evidence type="ECO:0000256" key="2">
    <source>
        <dbReference type="ARBA" id="ARBA00022598"/>
    </source>
</evidence>
<dbReference type="InterPro" id="IPR000873">
    <property type="entry name" value="AMP-dep_synth/lig_dom"/>
</dbReference>
<evidence type="ECO:0000256" key="1">
    <source>
        <dbReference type="ARBA" id="ARBA00006432"/>
    </source>
</evidence>
<dbReference type="OrthoDB" id="10253869at2759"/>
<dbReference type="KEGG" id="cmt:CCM_09041"/>
<dbReference type="CDD" id="cd04433">
    <property type="entry name" value="AFD_class_I"/>
    <property type="match status" value="1"/>
</dbReference>